<gene>
    <name evidence="1" type="ORF">AVEN_201767_1</name>
</gene>
<proteinExistence type="predicted"/>
<name>A0A4Y2IZT1_ARAVE</name>
<comment type="caution">
    <text evidence="1">The sequence shown here is derived from an EMBL/GenBank/DDBJ whole genome shotgun (WGS) entry which is preliminary data.</text>
</comment>
<evidence type="ECO:0000313" key="2">
    <source>
        <dbReference type="Proteomes" id="UP000499080"/>
    </source>
</evidence>
<dbReference type="AlphaFoldDB" id="A0A4Y2IZT1"/>
<dbReference type="EMBL" id="BGPR01003077">
    <property type="protein sequence ID" value="GBM83413.1"/>
    <property type="molecule type" value="Genomic_DNA"/>
</dbReference>
<reference evidence="1 2" key="1">
    <citation type="journal article" date="2019" name="Sci. Rep.">
        <title>Orb-weaving spider Araneus ventricosus genome elucidates the spidroin gene catalogue.</title>
        <authorList>
            <person name="Kono N."/>
            <person name="Nakamura H."/>
            <person name="Ohtoshi R."/>
            <person name="Moran D.A.P."/>
            <person name="Shinohara A."/>
            <person name="Yoshida Y."/>
            <person name="Fujiwara M."/>
            <person name="Mori M."/>
            <person name="Tomita M."/>
            <person name="Arakawa K."/>
        </authorList>
    </citation>
    <scope>NUCLEOTIDE SEQUENCE [LARGE SCALE GENOMIC DNA]</scope>
</reference>
<evidence type="ECO:0000313" key="1">
    <source>
        <dbReference type="EMBL" id="GBM83413.1"/>
    </source>
</evidence>
<sequence>MTTPELTSPSRLATTYDLAYTADVQWRRVSSLNPSCSGAETLPLGHRVSEKRNMVITHVIAQQHLVFQMKLLPFSS</sequence>
<accession>A0A4Y2IZT1</accession>
<organism evidence="1 2">
    <name type="scientific">Araneus ventricosus</name>
    <name type="common">Orbweaver spider</name>
    <name type="synonym">Epeira ventricosa</name>
    <dbReference type="NCBI Taxonomy" id="182803"/>
    <lineage>
        <taxon>Eukaryota</taxon>
        <taxon>Metazoa</taxon>
        <taxon>Ecdysozoa</taxon>
        <taxon>Arthropoda</taxon>
        <taxon>Chelicerata</taxon>
        <taxon>Arachnida</taxon>
        <taxon>Araneae</taxon>
        <taxon>Araneomorphae</taxon>
        <taxon>Entelegynae</taxon>
        <taxon>Araneoidea</taxon>
        <taxon>Araneidae</taxon>
        <taxon>Araneus</taxon>
    </lineage>
</organism>
<protein>
    <submittedName>
        <fullName evidence="1">Uncharacterized protein</fullName>
    </submittedName>
</protein>
<dbReference type="Proteomes" id="UP000499080">
    <property type="component" value="Unassembled WGS sequence"/>
</dbReference>
<keyword evidence="2" id="KW-1185">Reference proteome</keyword>